<gene>
    <name evidence="1" type="ORF">HDC02251</name>
</gene>
<organism evidence="1">
    <name type="scientific">Drosophila melanogaster</name>
    <name type="common">Fruit fly</name>
    <dbReference type="NCBI Taxonomy" id="7227"/>
    <lineage>
        <taxon>Eukaryota</taxon>
        <taxon>Metazoa</taxon>
        <taxon>Ecdysozoa</taxon>
        <taxon>Arthropoda</taxon>
        <taxon>Hexapoda</taxon>
        <taxon>Insecta</taxon>
        <taxon>Pterygota</taxon>
        <taxon>Neoptera</taxon>
        <taxon>Endopterygota</taxon>
        <taxon>Diptera</taxon>
        <taxon>Brachycera</taxon>
        <taxon>Muscomorpha</taxon>
        <taxon>Ephydroidea</taxon>
        <taxon>Drosophilidae</taxon>
        <taxon>Drosophila</taxon>
        <taxon>Sophophora</taxon>
    </lineage>
</organism>
<reference evidence="1" key="1">
    <citation type="journal article" date="2003" name="Genome Biol.">
        <title>An integrated gene annotation and transcriptional profiling approach towards the full gene content of the Drosophila genome.</title>
        <authorList>
            <person name="Hild M."/>
            <person name="Beckmann B."/>
            <person name="Haas S.A."/>
            <person name="Koch B."/>
            <person name="Solovyev V."/>
            <person name="Busold C."/>
            <person name="Fellenberg K."/>
            <person name="Boutros M."/>
            <person name="Vingron M."/>
            <person name="Sauer F."/>
            <person name="Hoheisel J.D."/>
            <person name="Paro R."/>
        </authorList>
    </citation>
    <scope>NUCLEOTIDE SEQUENCE</scope>
</reference>
<evidence type="ECO:0000313" key="1">
    <source>
        <dbReference type="EMBL" id="DAA03599.1"/>
    </source>
</evidence>
<dbReference type="AlphaFoldDB" id="Q6IHL6"/>
<sequence length="69" mass="7471">MVKGWSGGLGRAEMGKWGGPLRMSAKKTCSFLAYFVVWLDKDEAAEVAAAAADQTDYSAFEWTVSSFSV</sequence>
<protein>
    <submittedName>
        <fullName evidence="1">HDC02251</fullName>
    </submittedName>
</protein>
<accession>Q6IHL6</accession>
<proteinExistence type="predicted"/>
<name>Q6IHL6_DROME</name>
<dbReference type="EMBL" id="BK003400">
    <property type="protein sequence ID" value="DAA03599.1"/>
    <property type="molecule type" value="Genomic_DNA"/>
</dbReference>